<evidence type="ECO:0008006" key="5">
    <source>
        <dbReference type="Google" id="ProtNLM"/>
    </source>
</evidence>
<reference evidence="3" key="2">
    <citation type="submission" date="2023-05" db="EMBL/GenBank/DDBJ databases">
        <authorList>
            <consortium name="Lawrence Berkeley National Laboratory"/>
            <person name="Steindorff A."/>
            <person name="Hensen N."/>
            <person name="Bonometti L."/>
            <person name="Westerberg I."/>
            <person name="Brannstrom I.O."/>
            <person name="Guillou S."/>
            <person name="Cros-Aarteil S."/>
            <person name="Calhoun S."/>
            <person name="Haridas S."/>
            <person name="Kuo A."/>
            <person name="Mondo S."/>
            <person name="Pangilinan J."/>
            <person name="Riley R."/>
            <person name="Labutti K."/>
            <person name="Andreopoulos B."/>
            <person name="Lipzen A."/>
            <person name="Chen C."/>
            <person name="Yanf M."/>
            <person name="Daum C."/>
            <person name="Ng V."/>
            <person name="Clum A."/>
            <person name="Ohm R."/>
            <person name="Martin F."/>
            <person name="Silar P."/>
            <person name="Natvig D."/>
            <person name="Lalanne C."/>
            <person name="Gautier V."/>
            <person name="Ament-Velasquez S.L."/>
            <person name="Kruys A."/>
            <person name="Hutchinson M.I."/>
            <person name="Powell A.J."/>
            <person name="Barry K."/>
            <person name="Miller A.N."/>
            <person name="Grigoriev I.V."/>
            <person name="Debuchy R."/>
            <person name="Gladieux P."/>
            <person name="Thoren M.H."/>
            <person name="Johannesson H."/>
        </authorList>
    </citation>
    <scope>NUCLEOTIDE SEQUENCE</scope>
    <source>
        <strain evidence="3">CBS 315.58</strain>
    </source>
</reference>
<sequence length="1182" mass="134863">MNANDLEDNDWVNDVFDFDFEDDDDADQYDLESLAANPKNRAQRIFFERWDARKERTEEEIEALGIRPNAMSIVHHISEWEEETRSLASRGRMVPSVRTLSDRVRRVYHRAYGNYSSGEEEEEKEDEEQVIAKWEDEFETVWQSQLVVRGLEGCKPLLLREYRAIARERFLSLKQSSKIWKAAQRPPKRPKPTIDLLATLCTTPELLIEVCKHLPPRDIVNIYALHRGFHDALNHNMRKFIFAWARSMAPVAAKIYSSPVYSHWFIPDPAGRTATWSDRDLSRPQPGQAILGGEDLHINSNLKEVRLVPGLFWLQHVVHREVRVRDILAVLARRGHRTLPGTNATLQKMWLVLDCPTNKMRMQLFVSRDFITDEDLYRFQLFFVKLVLLCNDPFFGPGSTILPRLFLGQKGLSPLWKFLRKKEYRGDGAIRQLKIRYDVAPKSREIWEGKSVMGVEIYDMGVIQFEGWANGGMDLLMRPEELMMTEAGRRGLDLMGGWQVLFRMMTYGHVDYATGSNLVPSLEEMYMSDDGERAVGVGKVAGIHENSKVNGGCGNVPFERGMWQPKHARKRRWKELTQEEKDEIVKEEEKEMVRAEKVNKAMDLFLLARRKLEDVYNVTAMGFQGDRFGFKLPAPTAEDRKEDIADLKQLLLFRIKAAMVAARRAAGEESETDSVMANKMPPAKKKAKTVAHESDEEMEDVDQHKAEDVAEDQVGKDEGYEAESDEYDDEGWEEYENDPMDVDSPPSNIPSHPTPPPPPPPHSPPPRTLADIIDHDNHLNTIWSSPTSVTITDPTSFNALPVSERYPLFFGSDLPSSPTLTPAHGAYAVRQVAAHLPPEHHLWDPSNIDFRQSSPDTNNSSDLDFSDWELETIPIPPQEIASVMSGQYLLHPLPTSTPPPPPSLSPHPPPSSSSSSSSSPSPPPAQLPIPAFPTSSSTSSNSTTMDPAPLPSHLSRFESLPLPSAAAVLSAEADEALKALADEEYGSTTESDLNAPDGGIDWDHVVTHPDVYRVNGNNYWNLTHIPIHPDWRDDQARTNARVQRKERREELERRRVEVEKSVCEKVAVCSALEPGEEKEALEEEVVGLWEVLRGLREEKEKLLEEEKEEDEQQGRLEGGEVTGERNWQVPTREQREENQRDRVLPSLEVIRRQRWPSQDDDDDDGFWESPRVRRARDWYPRW</sequence>
<keyword evidence="1" id="KW-0175">Coiled coil</keyword>
<feature type="compositionally biased region" description="Low complexity" evidence="2">
    <location>
        <begin position="934"/>
        <end position="944"/>
    </location>
</feature>
<comment type="caution">
    <text evidence="3">The sequence shown here is derived from an EMBL/GenBank/DDBJ whole genome shotgun (WGS) entry which is preliminary data.</text>
</comment>
<evidence type="ECO:0000256" key="1">
    <source>
        <dbReference type="SAM" id="Coils"/>
    </source>
</evidence>
<feature type="region of interest" description="Disordered" evidence="2">
    <location>
        <begin position="666"/>
        <end position="770"/>
    </location>
</feature>
<gene>
    <name evidence="3" type="ORF">QBC40DRAFT_336981</name>
</gene>
<keyword evidence="4" id="KW-1185">Reference proteome</keyword>
<feature type="region of interest" description="Disordered" evidence="2">
    <location>
        <begin position="1103"/>
        <end position="1141"/>
    </location>
</feature>
<dbReference type="Proteomes" id="UP001303160">
    <property type="component" value="Unassembled WGS sequence"/>
</dbReference>
<feature type="compositionally biased region" description="Polar residues" evidence="2">
    <location>
        <begin position="849"/>
        <end position="863"/>
    </location>
</feature>
<protein>
    <recommendedName>
        <fullName evidence="5">F-box domain-containing protein</fullName>
    </recommendedName>
</protein>
<organism evidence="3 4">
    <name type="scientific">Triangularia verruculosa</name>
    <dbReference type="NCBI Taxonomy" id="2587418"/>
    <lineage>
        <taxon>Eukaryota</taxon>
        <taxon>Fungi</taxon>
        <taxon>Dikarya</taxon>
        <taxon>Ascomycota</taxon>
        <taxon>Pezizomycotina</taxon>
        <taxon>Sordariomycetes</taxon>
        <taxon>Sordariomycetidae</taxon>
        <taxon>Sordariales</taxon>
        <taxon>Podosporaceae</taxon>
        <taxon>Triangularia</taxon>
    </lineage>
</organism>
<accession>A0AAN6XPL0</accession>
<feature type="compositionally biased region" description="Pro residues" evidence="2">
    <location>
        <begin position="895"/>
        <end position="911"/>
    </location>
</feature>
<evidence type="ECO:0000313" key="4">
    <source>
        <dbReference type="Proteomes" id="UP001303160"/>
    </source>
</evidence>
<evidence type="ECO:0000256" key="2">
    <source>
        <dbReference type="SAM" id="MobiDB-lite"/>
    </source>
</evidence>
<feature type="region of interest" description="Disordered" evidence="2">
    <location>
        <begin position="889"/>
        <end position="956"/>
    </location>
</feature>
<feature type="region of interest" description="Disordered" evidence="2">
    <location>
        <begin position="845"/>
        <end position="864"/>
    </location>
</feature>
<evidence type="ECO:0000313" key="3">
    <source>
        <dbReference type="EMBL" id="KAK4204255.1"/>
    </source>
</evidence>
<proteinExistence type="predicted"/>
<feature type="compositionally biased region" description="Acidic residues" evidence="2">
    <location>
        <begin position="720"/>
        <end position="741"/>
    </location>
</feature>
<feature type="compositionally biased region" description="Pro residues" evidence="2">
    <location>
        <begin position="920"/>
        <end position="931"/>
    </location>
</feature>
<reference evidence="3" key="1">
    <citation type="journal article" date="2023" name="Mol. Phylogenet. Evol.">
        <title>Genome-scale phylogeny and comparative genomics of the fungal order Sordariales.</title>
        <authorList>
            <person name="Hensen N."/>
            <person name="Bonometti L."/>
            <person name="Westerberg I."/>
            <person name="Brannstrom I.O."/>
            <person name="Guillou S."/>
            <person name="Cros-Aarteil S."/>
            <person name="Calhoun S."/>
            <person name="Haridas S."/>
            <person name="Kuo A."/>
            <person name="Mondo S."/>
            <person name="Pangilinan J."/>
            <person name="Riley R."/>
            <person name="LaButti K."/>
            <person name="Andreopoulos B."/>
            <person name="Lipzen A."/>
            <person name="Chen C."/>
            <person name="Yan M."/>
            <person name="Daum C."/>
            <person name="Ng V."/>
            <person name="Clum A."/>
            <person name="Steindorff A."/>
            <person name="Ohm R.A."/>
            <person name="Martin F."/>
            <person name="Silar P."/>
            <person name="Natvig D.O."/>
            <person name="Lalanne C."/>
            <person name="Gautier V."/>
            <person name="Ament-Velasquez S.L."/>
            <person name="Kruys A."/>
            <person name="Hutchinson M.I."/>
            <person name="Powell A.J."/>
            <person name="Barry K."/>
            <person name="Miller A.N."/>
            <person name="Grigoriev I.V."/>
            <person name="Debuchy R."/>
            <person name="Gladieux P."/>
            <person name="Hiltunen Thoren M."/>
            <person name="Johannesson H."/>
        </authorList>
    </citation>
    <scope>NUCLEOTIDE SEQUENCE</scope>
    <source>
        <strain evidence="3">CBS 315.58</strain>
    </source>
</reference>
<feature type="coiled-coil region" evidence="1">
    <location>
        <begin position="570"/>
        <end position="598"/>
    </location>
</feature>
<feature type="compositionally biased region" description="Basic and acidic residues" evidence="2">
    <location>
        <begin position="701"/>
        <end position="719"/>
    </location>
</feature>
<name>A0AAN6XPL0_9PEZI</name>
<dbReference type="EMBL" id="MU863883">
    <property type="protein sequence ID" value="KAK4204255.1"/>
    <property type="molecule type" value="Genomic_DNA"/>
</dbReference>
<feature type="compositionally biased region" description="Pro residues" evidence="2">
    <location>
        <begin position="752"/>
        <end position="767"/>
    </location>
</feature>
<feature type="compositionally biased region" description="Basic and acidic residues" evidence="2">
    <location>
        <begin position="1132"/>
        <end position="1141"/>
    </location>
</feature>
<dbReference type="AlphaFoldDB" id="A0AAN6XPL0"/>